<keyword evidence="1" id="KW-0489">Methyltransferase</keyword>
<sequence>MKKKLFSSGSSCHIDHVKLPKKLFFSLIQSRTTSSCNNYFGVNPSSTRAMVRNIHQRAQPKLKVFDREQVKKHKEYSLQCENKDETTRYDYVKNIIADGIVDRMSYFSKTLSKVCEIGCGKGFIIDRILQKRILDFLHPEERESAMAQSKKSSQASGFSGIELDLPVLHFQNIEHYILCDQSQLLLDSIKIPSPEDLTKIKGNTIKKIEKLYFDEDGATLPFEDNSLDCVISGFYLHWVNDLPGLLKEVERVLKPDGAFIGAMLGGNTLAELRSCFVLSEQEREGGVSPHVSPLSSIEDVGNIVTRSGLNLPTVDAETIKVYYPDPFTLMHHLQGMGENNALIKRRTILSRETIIGAAAIYDHMFREEKGVPATFEVIHMIGWKKDESQPKPARRGSGTISMKDLAKEMGAKLHVEKDDGGSDVNSSSCKRE</sequence>
<comment type="caution">
    <text evidence="5">The sequence shown here is derived from an EMBL/GenBank/DDBJ whole genome shotgun (WGS) entry which is preliminary data.</text>
</comment>
<protein>
    <recommendedName>
        <fullName evidence="4">Methyltransferase type 11 domain-containing protein</fullName>
    </recommendedName>
</protein>
<dbReference type="PANTHER" id="PTHR13090">
    <property type="entry name" value="ARGININE-HYDROXYLASE NDUFAF5, MITOCHONDRIAL"/>
    <property type="match status" value="1"/>
</dbReference>
<evidence type="ECO:0000313" key="6">
    <source>
        <dbReference type="Proteomes" id="UP000444721"/>
    </source>
</evidence>
<gene>
    <name evidence="5" type="ORF">FDP41_006760</name>
</gene>
<dbReference type="GO" id="GO:0005739">
    <property type="term" value="C:mitochondrion"/>
    <property type="evidence" value="ECO:0007669"/>
    <property type="project" value="TreeGrafter"/>
</dbReference>
<evidence type="ECO:0000259" key="4">
    <source>
        <dbReference type="Pfam" id="PF08241"/>
    </source>
</evidence>
<keyword evidence="6" id="KW-1185">Reference proteome</keyword>
<keyword evidence="2" id="KW-0808">Transferase</keyword>
<dbReference type="GO" id="GO:0032981">
    <property type="term" value="P:mitochondrial respiratory chain complex I assembly"/>
    <property type="evidence" value="ECO:0007669"/>
    <property type="project" value="TreeGrafter"/>
</dbReference>
<feature type="compositionally biased region" description="Polar residues" evidence="3">
    <location>
        <begin position="423"/>
        <end position="432"/>
    </location>
</feature>
<name>A0A6A5BJF9_NAEFO</name>
<dbReference type="InterPro" id="IPR013216">
    <property type="entry name" value="Methyltransf_11"/>
</dbReference>
<dbReference type="RefSeq" id="XP_044558863.1">
    <property type="nucleotide sequence ID" value="XM_044710430.1"/>
</dbReference>
<evidence type="ECO:0000256" key="3">
    <source>
        <dbReference type="SAM" id="MobiDB-lite"/>
    </source>
</evidence>
<dbReference type="Pfam" id="PF08241">
    <property type="entry name" value="Methyltransf_11"/>
    <property type="match status" value="1"/>
</dbReference>
<dbReference type="GeneID" id="68113978"/>
<dbReference type="GO" id="GO:0008757">
    <property type="term" value="F:S-adenosylmethionine-dependent methyltransferase activity"/>
    <property type="evidence" value="ECO:0007669"/>
    <property type="project" value="InterPro"/>
</dbReference>
<dbReference type="CDD" id="cd02440">
    <property type="entry name" value="AdoMet_MTases"/>
    <property type="match status" value="1"/>
</dbReference>
<proteinExistence type="predicted"/>
<organism evidence="5 6">
    <name type="scientific">Naegleria fowleri</name>
    <name type="common">Brain eating amoeba</name>
    <dbReference type="NCBI Taxonomy" id="5763"/>
    <lineage>
        <taxon>Eukaryota</taxon>
        <taxon>Discoba</taxon>
        <taxon>Heterolobosea</taxon>
        <taxon>Tetramitia</taxon>
        <taxon>Eutetramitia</taxon>
        <taxon>Vahlkampfiidae</taxon>
        <taxon>Naegleria</taxon>
    </lineage>
</organism>
<accession>A0A6A5BJF9</accession>
<dbReference type="OrthoDB" id="16816at2759"/>
<feature type="compositionally biased region" description="Basic and acidic residues" evidence="3">
    <location>
        <begin position="411"/>
        <end position="420"/>
    </location>
</feature>
<feature type="domain" description="Methyltransferase type 11" evidence="4">
    <location>
        <begin position="205"/>
        <end position="260"/>
    </location>
</feature>
<reference evidence="5 6" key="1">
    <citation type="journal article" date="2019" name="Sci. Rep.">
        <title>Nanopore sequencing improves the draft genome of the human pathogenic amoeba Naegleria fowleri.</title>
        <authorList>
            <person name="Liechti N."/>
            <person name="Schurch N."/>
            <person name="Bruggmann R."/>
            <person name="Wittwer M."/>
        </authorList>
    </citation>
    <scope>NUCLEOTIDE SEQUENCE [LARGE SCALE GENOMIC DNA]</scope>
    <source>
        <strain evidence="5 6">ATCC 30894</strain>
    </source>
</reference>
<feature type="region of interest" description="Disordered" evidence="3">
    <location>
        <begin position="411"/>
        <end position="432"/>
    </location>
</feature>
<dbReference type="SUPFAM" id="SSF53335">
    <property type="entry name" value="S-adenosyl-L-methionine-dependent methyltransferases"/>
    <property type="match status" value="1"/>
</dbReference>
<dbReference type="AlphaFoldDB" id="A0A6A5BJF9"/>
<dbReference type="Gene3D" id="3.40.50.150">
    <property type="entry name" value="Vaccinia Virus protein VP39"/>
    <property type="match status" value="1"/>
</dbReference>
<dbReference type="VEuPathDB" id="AmoebaDB:FDP41_006760"/>
<dbReference type="PANTHER" id="PTHR13090:SF1">
    <property type="entry name" value="ARGININE-HYDROXYLASE NDUFAF5, MITOCHONDRIAL"/>
    <property type="match status" value="1"/>
</dbReference>
<dbReference type="EMBL" id="VFQX01000053">
    <property type="protein sequence ID" value="KAF0974150.1"/>
    <property type="molecule type" value="Genomic_DNA"/>
</dbReference>
<dbReference type="VEuPathDB" id="AmoebaDB:NfTy_075080"/>
<dbReference type="OMA" id="EVIHMIG"/>
<evidence type="ECO:0000256" key="2">
    <source>
        <dbReference type="ARBA" id="ARBA00022679"/>
    </source>
</evidence>
<dbReference type="VEuPathDB" id="AmoebaDB:NF0065080"/>
<dbReference type="Proteomes" id="UP000444721">
    <property type="component" value="Unassembled WGS sequence"/>
</dbReference>
<dbReference type="GO" id="GO:0032259">
    <property type="term" value="P:methylation"/>
    <property type="evidence" value="ECO:0007669"/>
    <property type="project" value="UniProtKB-KW"/>
</dbReference>
<dbReference type="InterPro" id="IPR029063">
    <property type="entry name" value="SAM-dependent_MTases_sf"/>
</dbReference>
<evidence type="ECO:0000256" key="1">
    <source>
        <dbReference type="ARBA" id="ARBA00022603"/>
    </source>
</evidence>
<evidence type="ECO:0000313" key="5">
    <source>
        <dbReference type="EMBL" id="KAF0974150.1"/>
    </source>
</evidence>
<dbReference type="InterPro" id="IPR050602">
    <property type="entry name" value="Malonyl-ACP_OMT"/>
</dbReference>